<protein>
    <submittedName>
        <fullName evidence="1">Uncharacterized protein</fullName>
    </submittedName>
</protein>
<dbReference type="AlphaFoldDB" id="A0A1B0BSD4"/>
<accession>A0A1B0BSD4</accession>
<dbReference type="Proteomes" id="UP000092460">
    <property type="component" value="Unassembled WGS sequence"/>
</dbReference>
<sequence>MKPQCKELRSSTLFGKEFQPEDDYDHKILLGKCVKVDRKEMELLRRVVNDLTETSELYHQQTRYFWNLPTRAIIIIISRTAAITKTATIYGNSNSNIAPSF</sequence>
<organism evidence="1 2">
    <name type="scientific">Glossina palpalis gambiensis</name>
    <dbReference type="NCBI Taxonomy" id="67801"/>
    <lineage>
        <taxon>Eukaryota</taxon>
        <taxon>Metazoa</taxon>
        <taxon>Ecdysozoa</taxon>
        <taxon>Arthropoda</taxon>
        <taxon>Hexapoda</taxon>
        <taxon>Insecta</taxon>
        <taxon>Pterygota</taxon>
        <taxon>Neoptera</taxon>
        <taxon>Endopterygota</taxon>
        <taxon>Diptera</taxon>
        <taxon>Brachycera</taxon>
        <taxon>Muscomorpha</taxon>
        <taxon>Hippoboscoidea</taxon>
        <taxon>Glossinidae</taxon>
        <taxon>Glossina</taxon>
    </lineage>
</organism>
<reference evidence="2" key="1">
    <citation type="submission" date="2015-01" db="EMBL/GenBank/DDBJ databases">
        <authorList>
            <person name="Aksoy S."/>
            <person name="Warren W."/>
            <person name="Wilson R.K."/>
        </authorList>
    </citation>
    <scope>NUCLEOTIDE SEQUENCE [LARGE SCALE GENOMIC DNA]</scope>
    <source>
        <strain evidence="2">IAEA</strain>
    </source>
</reference>
<reference evidence="1" key="2">
    <citation type="submission" date="2020-05" db="UniProtKB">
        <authorList>
            <consortium name="EnsemblMetazoa"/>
        </authorList>
    </citation>
    <scope>IDENTIFICATION</scope>
    <source>
        <strain evidence="1">IAEA</strain>
    </source>
</reference>
<dbReference type="EMBL" id="JXJN01019671">
    <property type="status" value="NOT_ANNOTATED_CDS"/>
    <property type="molecule type" value="Genomic_DNA"/>
</dbReference>
<dbReference type="EnsemblMetazoa" id="GPPI039132-RA">
    <property type="protein sequence ID" value="GPPI039132-PA"/>
    <property type="gene ID" value="GPPI039132"/>
</dbReference>
<evidence type="ECO:0000313" key="2">
    <source>
        <dbReference type="Proteomes" id="UP000092460"/>
    </source>
</evidence>
<keyword evidence="2" id="KW-1185">Reference proteome</keyword>
<evidence type="ECO:0000313" key="1">
    <source>
        <dbReference type="EnsemblMetazoa" id="GPPI039132-PA"/>
    </source>
</evidence>
<dbReference type="VEuPathDB" id="VectorBase:GPPI039132"/>
<name>A0A1B0BSD4_9MUSC</name>
<proteinExistence type="predicted"/>